<dbReference type="OrthoDB" id="7828645at2"/>
<keyword evidence="4 5" id="KW-0472">Membrane</keyword>
<name>A3VCT1_9RHOB</name>
<keyword evidence="2 5" id="KW-0812">Transmembrane</keyword>
<evidence type="ECO:0000256" key="5">
    <source>
        <dbReference type="SAM" id="Phobius"/>
    </source>
</evidence>
<dbReference type="RefSeq" id="WP_008332232.1">
    <property type="nucleotide sequence ID" value="NZ_CH902578.1"/>
</dbReference>
<comment type="subcellular location">
    <subcellularLocation>
        <location evidence="1">Membrane</location>
        <topology evidence="1">Multi-pass membrane protein</topology>
    </subcellularLocation>
</comment>
<dbReference type="Pfam" id="PF07298">
    <property type="entry name" value="NnrU"/>
    <property type="match status" value="1"/>
</dbReference>
<feature type="transmembrane region" description="Helical" evidence="5">
    <location>
        <begin position="38"/>
        <end position="59"/>
    </location>
</feature>
<accession>A3VCT1</accession>
<feature type="transmembrane region" description="Helical" evidence="5">
    <location>
        <begin position="141"/>
        <end position="161"/>
    </location>
</feature>
<evidence type="ECO:0000259" key="6">
    <source>
        <dbReference type="Pfam" id="PF07298"/>
    </source>
</evidence>
<dbReference type="InterPro" id="IPR009915">
    <property type="entry name" value="NnrU_dom"/>
</dbReference>
<dbReference type="EMBL" id="AAMT01000003">
    <property type="protein sequence ID" value="EAQ13952.1"/>
    <property type="molecule type" value="Genomic_DNA"/>
</dbReference>
<keyword evidence="8" id="KW-1185">Reference proteome</keyword>
<feature type="domain" description="NnrU" evidence="6">
    <location>
        <begin position="8"/>
        <end position="228"/>
    </location>
</feature>
<dbReference type="eggNOG" id="COG4094">
    <property type="taxonomic scope" value="Bacteria"/>
</dbReference>
<evidence type="ECO:0000313" key="8">
    <source>
        <dbReference type="Proteomes" id="UP000002931"/>
    </source>
</evidence>
<feature type="transmembrane region" description="Helical" evidence="5">
    <location>
        <begin position="114"/>
        <end position="135"/>
    </location>
</feature>
<keyword evidence="3 5" id="KW-1133">Transmembrane helix</keyword>
<protein>
    <recommendedName>
        <fullName evidence="6">NnrU domain-containing protein</fullName>
    </recommendedName>
</protein>
<dbReference type="Proteomes" id="UP000002931">
    <property type="component" value="Unassembled WGS sequence"/>
</dbReference>
<evidence type="ECO:0000256" key="2">
    <source>
        <dbReference type="ARBA" id="ARBA00022692"/>
    </source>
</evidence>
<sequence>MTGWTEYTLALVAFTASHFVPRIGDLRGRLIGRVGRRAYFSVYGLLSLALLVWVIVAAGRAPFVEVWPQAPWMRWAPNLLMPLAAVLIVNGIGIAQPFTLGGRRQAVFDPADPGFAAISRHPLFLALALWSLAHLVPNGDLAHVILFGLFAALALAAIPIFDARAQAHFGPDTAPAFFRATGLFSLAPLANRSWRKRNGGRLVKRTAIGIILWAALLLGHTAVIGVSPLP</sequence>
<gene>
    <name evidence="7" type="ORF">RB2654_12804</name>
</gene>
<evidence type="ECO:0000313" key="7">
    <source>
        <dbReference type="EMBL" id="EAQ13952.1"/>
    </source>
</evidence>
<dbReference type="HOGENOM" id="CLU_104582_0_0_5"/>
<organism evidence="7 8">
    <name type="scientific">Maritimibacter alkaliphilus HTCC2654</name>
    <dbReference type="NCBI Taxonomy" id="314271"/>
    <lineage>
        <taxon>Bacteria</taxon>
        <taxon>Pseudomonadati</taxon>
        <taxon>Pseudomonadota</taxon>
        <taxon>Alphaproteobacteria</taxon>
        <taxon>Rhodobacterales</taxon>
        <taxon>Roseobacteraceae</taxon>
        <taxon>Maritimibacter</taxon>
    </lineage>
</organism>
<dbReference type="AlphaFoldDB" id="A3VCT1"/>
<comment type="caution">
    <text evidence="7">The sequence shown here is derived from an EMBL/GenBank/DDBJ whole genome shotgun (WGS) entry which is preliminary data.</text>
</comment>
<dbReference type="GO" id="GO:0016020">
    <property type="term" value="C:membrane"/>
    <property type="evidence" value="ECO:0007669"/>
    <property type="project" value="UniProtKB-SubCell"/>
</dbReference>
<evidence type="ECO:0000256" key="3">
    <source>
        <dbReference type="ARBA" id="ARBA00022989"/>
    </source>
</evidence>
<proteinExistence type="predicted"/>
<dbReference type="STRING" id="314271.RB2654_12804"/>
<evidence type="ECO:0000256" key="4">
    <source>
        <dbReference type="ARBA" id="ARBA00023136"/>
    </source>
</evidence>
<feature type="transmembrane region" description="Helical" evidence="5">
    <location>
        <begin position="79"/>
        <end position="102"/>
    </location>
</feature>
<feature type="transmembrane region" description="Helical" evidence="5">
    <location>
        <begin position="202"/>
        <end position="226"/>
    </location>
</feature>
<reference evidence="7 8" key="1">
    <citation type="journal article" date="2010" name="J. Bacteriol.">
        <title>Genome sequences of Pelagibaca bermudensis HTCC2601T and Maritimibacter alkaliphilus HTCC2654T, the type strains of two marine Roseobacter genera.</title>
        <authorList>
            <person name="Thrash J.C."/>
            <person name="Cho J.C."/>
            <person name="Ferriera S."/>
            <person name="Johnson J."/>
            <person name="Vergin K.L."/>
            <person name="Giovannoni S.J."/>
        </authorList>
    </citation>
    <scope>NUCLEOTIDE SEQUENCE [LARGE SCALE GENOMIC DNA]</scope>
    <source>
        <strain evidence="7 8">HTCC2654</strain>
    </source>
</reference>
<evidence type="ECO:0000256" key="1">
    <source>
        <dbReference type="ARBA" id="ARBA00004141"/>
    </source>
</evidence>